<dbReference type="AlphaFoldDB" id="A0A6H1ZWB8"/>
<name>A0A6H1ZWB8_9ZZZZ</name>
<dbReference type="EMBL" id="MT144719">
    <property type="protein sequence ID" value="QJH98164.1"/>
    <property type="molecule type" value="Genomic_DNA"/>
</dbReference>
<reference evidence="1" key="1">
    <citation type="submission" date="2020-03" db="EMBL/GenBank/DDBJ databases">
        <title>The deep terrestrial virosphere.</title>
        <authorList>
            <person name="Holmfeldt K."/>
            <person name="Nilsson E."/>
            <person name="Simone D."/>
            <person name="Lopez-Fernandez M."/>
            <person name="Wu X."/>
            <person name="de Brujin I."/>
            <person name="Lundin D."/>
            <person name="Andersson A."/>
            <person name="Bertilsson S."/>
            <person name="Dopson M."/>
        </authorList>
    </citation>
    <scope>NUCLEOTIDE SEQUENCE</scope>
    <source>
        <strain evidence="3">MM415A00210</strain>
        <strain evidence="2">MM415B00644</strain>
        <strain evidence="1">TM448A02292</strain>
        <strain evidence="4">TM448B01220</strain>
    </source>
</reference>
<evidence type="ECO:0000313" key="4">
    <source>
        <dbReference type="EMBL" id="QJH98164.1"/>
    </source>
</evidence>
<dbReference type="EMBL" id="MT144287">
    <property type="protein sequence ID" value="QJA51762.1"/>
    <property type="molecule type" value="Genomic_DNA"/>
</dbReference>
<sequence>MDKNILEKAIKYLDDLYQQRLCEVEIYAKQTYNEAQYLKMARNALVQLATKQINDVIEEYYSEVNKLSDNELWKFCRSEKVGDIIRKLGKIPTPATDKCLACQNGKIVVEVISGECDIKDCPQCLGTGLAAPSKDICGICGGKQVKIRGRYPKTSDRLVCPTCCQERLERINHISDKNYGIACQEVK</sequence>
<evidence type="ECO:0000313" key="1">
    <source>
        <dbReference type="EMBL" id="QJA51762.1"/>
    </source>
</evidence>
<accession>A0A6H1ZWB8</accession>
<organism evidence="1">
    <name type="scientific">viral metagenome</name>
    <dbReference type="NCBI Taxonomy" id="1070528"/>
    <lineage>
        <taxon>unclassified sequences</taxon>
        <taxon>metagenomes</taxon>
        <taxon>organismal metagenomes</taxon>
    </lineage>
</organism>
<evidence type="ECO:0000313" key="3">
    <source>
        <dbReference type="EMBL" id="QJA84286.1"/>
    </source>
</evidence>
<dbReference type="EMBL" id="MT141492">
    <property type="protein sequence ID" value="QJA63198.1"/>
    <property type="molecule type" value="Genomic_DNA"/>
</dbReference>
<protein>
    <submittedName>
        <fullName evidence="1">Uncharacterized protein</fullName>
    </submittedName>
</protein>
<proteinExistence type="predicted"/>
<gene>
    <name evidence="3" type="ORF">MM415A00210_0011</name>
    <name evidence="2" type="ORF">MM415B00644_0023</name>
    <name evidence="1" type="ORF">TM448A02292_0006</name>
    <name evidence="4" type="ORF">TM448B01220_0021</name>
</gene>
<dbReference type="EMBL" id="MT142527">
    <property type="protein sequence ID" value="QJA84286.1"/>
    <property type="molecule type" value="Genomic_DNA"/>
</dbReference>
<evidence type="ECO:0000313" key="2">
    <source>
        <dbReference type="EMBL" id="QJA63198.1"/>
    </source>
</evidence>